<evidence type="ECO:0000313" key="1">
    <source>
        <dbReference type="EMBL" id="KAB5576850.1"/>
    </source>
</evidence>
<accession>A0A5N5PB49</accession>
<proteinExistence type="predicted"/>
<dbReference type="SUPFAM" id="SSF55874">
    <property type="entry name" value="ATPase domain of HSP90 chaperone/DNA topoisomerase II/histidine kinase"/>
    <property type="match status" value="1"/>
</dbReference>
<dbReference type="GO" id="GO:0016887">
    <property type="term" value="F:ATP hydrolysis activity"/>
    <property type="evidence" value="ECO:0007669"/>
    <property type="project" value="InterPro"/>
</dbReference>
<feature type="non-terminal residue" evidence="1">
    <location>
        <position position="206"/>
    </location>
</feature>
<protein>
    <recommendedName>
        <fullName evidence="3">Morc S5 domain-containing protein</fullName>
    </recommendedName>
</protein>
<dbReference type="Pfam" id="PF13589">
    <property type="entry name" value="HATPase_c_3"/>
    <property type="match status" value="1"/>
</dbReference>
<name>A0A5N5PB49_PANHP</name>
<dbReference type="Proteomes" id="UP000327468">
    <property type="component" value="Chromosome 5"/>
</dbReference>
<dbReference type="GO" id="GO:0016605">
    <property type="term" value="C:PML body"/>
    <property type="evidence" value="ECO:0007669"/>
    <property type="project" value="TreeGrafter"/>
</dbReference>
<organism evidence="1 2">
    <name type="scientific">Pangasianodon hypophthalmus</name>
    <name type="common">Striped catfish</name>
    <name type="synonym">Helicophagus hypophthalmus</name>
    <dbReference type="NCBI Taxonomy" id="310915"/>
    <lineage>
        <taxon>Eukaryota</taxon>
        <taxon>Metazoa</taxon>
        <taxon>Chordata</taxon>
        <taxon>Craniata</taxon>
        <taxon>Vertebrata</taxon>
        <taxon>Euteleostomi</taxon>
        <taxon>Actinopterygii</taxon>
        <taxon>Neopterygii</taxon>
        <taxon>Teleostei</taxon>
        <taxon>Ostariophysi</taxon>
        <taxon>Siluriformes</taxon>
        <taxon>Pangasiidae</taxon>
        <taxon>Pangasianodon</taxon>
    </lineage>
</organism>
<evidence type="ECO:0008006" key="3">
    <source>
        <dbReference type="Google" id="ProtNLM"/>
    </source>
</evidence>
<dbReference type="PANTHER" id="PTHR23336:SF17">
    <property type="entry name" value="MORC FAMILY CW-TYPE ZINC FINGER PROTEIN 3"/>
    <property type="match status" value="1"/>
</dbReference>
<gene>
    <name evidence="1" type="ORF">PHYPO_G00203260</name>
</gene>
<dbReference type="EMBL" id="VFJC01000006">
    <property type="protein sequence ID" value="KAB5576850.1"/>
    <property type="molecule type" value="Genomic_DNA"/>
</dbReference>
<evidence type="ECO:0000313" key="2">
    <source>
        <dbReference type="Proteomes" id="UP000327468"/>
    </source>
</evidence>
<dbReference type="InterPro" id="IPR045261">
    <property type="entry name" value="MORC_ATPase"/>
</dbReference>
<sequence length="206" mass="22962">MASLTNKGIPLSSICPRYLHTISTSQTFFSAVAQLSDNAYDPDVSAKRFWIDKTVVKDQDCLIFMDNGKGVDYDEMHKVLSFGFSDEQTIRGHVPVGLYGNGFKSGSMRLGKDAIVFSKKADTMCVGLLSQTYLENTGAQNVIVLIVMFTKTGQTDILYVVEKRDRYLNLTQMVARSIEQEICITETFITSGDENIKQGIDKVTQK</sequence>
<dbReference type="PANTHER" id="PTHR23336">
    <property type="entry name" value="ZINC FINGER CW-TYPE COILED-COIL DOMAIN PROTEIN 3"/>
    <property type="match status" value="1"/>
</dbReference>
<reference evidence="1 2" key="1">
    <citation type="submission" date="2019-06" db="EMBL/GenBank/DDBJ databases">
        <title>A chromosome-scale genome assembly of the striped catfish, Pangasianodon hypophthalmus.</title>
        <authorList>
            <person name="Wen M."/>
            <person name="Zahm M."/>
            <person name="Roques C."/>
            <person name="Cabau C."/>
            <person name="Klopp C."/>
            <person name="Donnadieu C."/>
            <person name="Jouanno E."/>
            <person name="Avarre J.-C."/>
            <person name="Campet M."/>
            <person name="Ha T.T.T."/>
            <person name="Dugue R."/>
            <person name="Lampietro C."/>
            <person name="Louis A."/>
            <person name="Herpin A."/>
            <person name="Echchiki A."/>
            <person name="Berthelot C."/>
            <person name="Parey E."/>
            <person name="Roest-Crollius H."/>
            <person name="Braasch I."/>
            <person name="Postlethwait J."/>
            <person name="Bobe J."/>
            <person name="Montfort J."/>
            <person name="Bouchez O."/>
            <person name="Begum T."/>
            <person name="Schartl M."/>
            <person name="Guiguen Y."/>
        </authorList>
    </citation>
    <scope>NUCLEOTIDE SEQUENCE [LARGE SCALE GENOMIC DNA]</scope>
    <source>
        <strain evidence="1 2">Indonesia</strain>
        <tissue evidence="1">Blood</tissue>
    </source>
</reference>
<dbReference type="AlphaFoldDB" id="A0A5N5PB49"/>
<comment type="caution">
    <text evidence="1">The sequence shown here is derived from an EMBL/GenBank/DDBJ whole genome shotgun (WGS) entry which is preliminary data.</text>
</comment>
<dbReference type="Gene3D" id="3.30.565.10">
    <property type="entry name" value="Histidine kinase-like ATPase, C-terminal domain"/>
    <property type="match status" value="1"/>
</dbReference>
<keyword evidence="2" id="KW-1185">Reference proteome</keyword>
<dbReference type="InterPro" id="IPR036890">
    <property type="entry name" value="HATPase_C_sf"/>
</dbReference>